<protein>
    <submittedName>
        <fullName evidence="2">Uncharacterized protein</fullName>
    </submittedName>
</protein>
<keyword evidence="1" id="KW-1133">Transmembrane helix</keyword>
<keyword evidence="1" id="KW-0812">Transmembrane</keyword>
<feature type="transmembrane region" description="Helical" evidence="1">
    <location>
        <begin position="27"/>
        <end position="46"/>
    </location>
</feature>
<keyword evidence="3" id="KW-1185">Reference proteome</keyword>
<evidence type="ECO:0000313" key="3">
    <source>
        <dbReference type="Proteomes" id="UP000464954"/>
    </source>
</evidence>
<reference evidence="2 3" key="1">
    <citation type="submission" date="2020-01" db="EMBL/GenBank/DDBJ databases">
        <title>Ponticoccus aerotolerans gen. nov., sp. nov., an anaerobic bacterium and proposal of Ponticoccusceae fam. nov., Ponticoccusles ord. nov. and Ponticoccuse classis nov. in the phylum Kiritimatiellaeota.</title>
        <authorList>
            <person name="Zhou L.Y."/>
            <person name="Du Z.J."/>
        </authorList>
    </citation>
    <scope>NUCLEOTIDE SEQUENCE [LARGE SCALE GENOMIC DNA]</scope>
    <source>
        <strain evidence="2 3">S-5007</strain>
    </source>
</reference>
<evidence type="ECO:0000256" key="1">
    <source>
        <dbReference type="SAM" id="Phobius"/>
    </source>
</evidence>
<dbReference type="AlphaFoldDB" id="A0A6P1M9Z8"/>
<proteinExistence type="predicted"/>
<accession>A0A6P1M9Z8</accession>
<feature type="transmembrane region" description="Helical" evidence="1">
    <location>
        <begin position="5"/>
        <end position="21"/>
    </location>
</feature>
<sequence>MTKLLIWIGVFVGGWIGWYLGDLIGGFGWSFTISSIGSIAGVFIGWKISRNLY</sequence>
<dbReference type="EMBL" id="CP047593">
    <property type="protein sequence ID" value="QHI67945.1"/>
    <property type="molecule type" value="Genomic_DNA"/>
</dbReference>
<evidence type="ECO:0000313" key="2">
    <source>
        <dbReference type="EMBL" id="QHI67945.1"/>
    </source>
</evidence>
<dbReference type="KEGG" id="taer:GT409_00275"/>
<keyword evidence="1" id="KW-0472">Membrane</keyword>
<dbReference type="Proteomes" id="UP000464954">
    <property type="component" value="Chromosome"/>
</dbReference>
<dbReference type="RefSeq" id="WP_160625979.1">
    <property type="nucleotide sequence ID" value="NZ_CP047593.1"/>
</dbReference>
<organism evidence="2 3">
    <name type="scientific">Tichowtungia aerotolerans</name>
    <dbReference type="NCBI Taxonomy" id="2697043"/>
    <lineage>
        <taxon>Bacteria</taxon>
        <taxon>Pseudomonadati</taxon>
        <taxon>Kiritimatiellota</taxon>
        <taxon>Tichowtungiia</taxon>
        <taxon>Tichowtungiales</taxon>
        <taxon>Tichowtungiaceae</taxon>
        <taxon>Tichowtungia</taxon>
    </lineage>
</organism>
<gene>
    <name evidence="2" type="ORF">GT409_00275</name>
</gene>
<name>A0A6P1M9Z8_9BACT</name>